<feature type="chain" id="PRO_5042102110" description="Tetratricopeptide repeat protein" evidence="1">
    <location>
        <begin position="18"/>
        <end position="142"/>
    </location>
</feature>
<comment type="caution">
    <text evidence="2">The sequence shown here is derived from an EMBL/GenBank/DDBJ whole genome shotgun (WGS) entry which is preliminary data.</text>
</comment>
<evidence type="ECO:0000313" key="2">
    <source>
        <dbReference type="EMBL" id="MBR0656093.1"/>
    </source>
</evidence>
<accession>A0AAF1JZS4</accession>
<dbReference type="Gene3D" id="1.25.40.10">
    <property type="entry name" value="Tetratricopeptide repeat domain"/>
    <property type="match status" value="1"/>
</dbReference>
<reference evidence="2" key="2">
    <citation type="journal article" date="2021" name="Syst. Appl. Microbiol.">
        <title>Roseomonas hellenica sp. nov., isolated from roots of wild-growing Alkanna tinctoria.</title>
        <authorList>
            <person name="Rat A."/>
            <person name="Naranjo H.D."/>
            <person name="Lebbe L."/>
            <person name="Cnockaert M."/>
            <person name="Krigas N."/>
            <person name="Grigoriadou K."/>
            <person name="Maloupa E."/>
            <person name="Willems A."/>
        </authorList>
    </citation>
    <scope>NUCLEOTIDE SEQUENCE</scope>
    <source>
        <strain evidence="2">LMG 28251</strain>
    </source>
</reference>
<dbReference type="EMBL" id="JAAEDH010000015">
    <property type="protein sequence ID" value="MBR0656093.1"/>
    <property type="molecule type" value="Genomic_DNA"/>
</dbReference>
<name>A0AAF1JZS4_9PROT</name>
<protein>
    <recommendedName>
        <fullName evidence="4">Tetratricopeptide repeat protein</fullName>
    </recommendedName>
</protein>
<dbReference type="Proteomes" id="UP001196068">
    <property type="component" value="Unassembled WGS sequence"/>
</dbReference>
<sequence length="142" mass="15184">MRAWTIMLVLLAGAAGAAPPPQTTTDPIAAEAIRHIDQGRPALSVPMLESVLARLPGNPDLITYLALALRLEGRHAEAAARYDQALAIDAAYLPALAYQGVLFLQTGQRGRAEANMNRLIALCRDGCPEREDLARAMARAGE</sequence>
<evidence type="ECO:0000313" key="3">
    <source>
        <dbReference type="Proteomes" id="UP001196068"/>
    </source>
</evidence>
<evidence type="ECO:0008006" key="4">
    <source>
        <dbReference type="Google" id="ProtNLM"/>
    </source>
</evidence>
<evidence type="ECO:0000256" key="1">
    <source>
        <dbReference type="SAM" id="SignalP"/>
    </source>
</evidence>
<dbReference type="SUPFAM" id="SSF48452">
    <property type="entry name" value="TPR-like"/>
    <property type="match status" value="1"/>
</dbReference>
<dbReference type="AlphaFoldDB" id="A0AAF1JZS4"/>
<dbReference type="RefSeq" id="WP_211874939.1">
    <property type="nucleotide sequence ID" value="NZ_JAAEDH010000015.1"/>
</dbReference>
<reference evidence="2" key="1">
    <citation type="submission" date="2020-01" db="EMBL/GenBank/DDBJ databases">
        <authorList>
            <person name="Rat A."/>
        </authorList>
    </citation>
    <scope>NUCLEOTIDE SEQUENCE</scope>
    <source>
        <strain evidence="2">LMG 28251</strain>
    </source>
</reference>
<organism evidence="2 3">
    <name type="scientific">Plastoroseomonas arctica</name>
    <dbReference type="NCBI Taxonomy" id="1509237"/>
    <lineage>
        <taxon>Bacteria</taxon>
        <taxon>Pseudomonadati</taxon>
        <taxon>Pseudomonadota</taxon>
        <taxon>Alphaproteobacteria</taxon>
        <taxon>Acetobacterales</taxon>
        <taxon>Acetobacteraceae</taxon>
        <taxon>Plastoroseomonas</taxon>
    </lineage>
</organism>
<gene>
    <name evidence="2" type="ORF">GXW79_13500</name>
</gene>
<feature type="signal peptide" evidence="1">
    <location>
        <begin position="1"/>
        <end position="17"/>
    </location>
</feature>
<proteinExistence type="predicted"/>
<keyword evidence="1" id="KW-0732">Signal</keyword>
<keyword evidence="3" id="KW-1185">Reference proteome</keyword>
<dbReference type="InterPro" id="IPR011990">
    <property type="entry name" value="TPR-like_helical_dom_sf"/>
</dbReference>